<dbReference type="EMBL" id="JBHUIM010000001">
    <property type="protein sequence ID" value="MFD2245465.1"/>
    <property type="molecule type" value="Genomic_DNA"/>
</dbReference>
<dbReference type="Pfam" id="PF01370">
    <property type="entry name" value="Epimerase"/>
    <property type="match status" value="1"/>
</dbReference>
<dbReference type="CDD" id="cd08946">
    <property type="entry name" value="SDR_e"/>
    <property type="match status" value="1"/>
</dbReference>
<dbReference type="Gene3D" id="3.40.50.720">
    <property type="entry name" value="NAD(P)-binding Rossmann-like Domain"/>
    <property type="match status" value="1"/>
</dbReference>
<name>A0ABW5CVZ0_9BACT</name>
<organism evidence="2 3">
    <name type="scientific">Pontibacter ruber</name>
    <dbReference type="NCBI Taxonomy" id="1343895"/>
    <lineage>
        <taxon>Bacteria</taxon>
        <taxon>Pseudomonadati</taxon>
        <taxon>Bacteroidota</taxon>
        <taxon>Cytophagia</taxon>
        <taxon>Cytophagales</taxon>
        <taxon>Hymenobacteraceae</taxon>
        <taxon>Pontibacter</taxon>
    </lineage>
</organism>
<gene>
    <name evidence="2" type="ORF">ACFSKP_04310</name>
</gene>
<dbReference type="PANTHER" id="PTHR43245">
    <property type="entry name" value="BIFUNCTIONAL POLYMYXIN RESISTANCE PROTEIN ARNA"/>
    <property type="match status" value="1"/>
</dbReference>
<reference evidence="3" key="1">
    <citation type="journal article" date="2019" name="Int. J. Syst. Evol. Microbiol.">
        <title>The Global Catalogue of Microorganisms (GCM) 10K type strain sequencing project: providing services to taxonomists for standard genome sequencing and annotation.</title>
        <authorList>
            <consortium name="The Broad Institute Genomics Platform"/>
            <consortium name="The Broad Institute Genome Sequencing Center for Infectious Disease"/>
            <person name="Wu L."/>
            <person name="Ma J."/>
        </authorList>
    </citation>
    <scope>NUCLEOTIDE SEQUENCE [LARGE SCALE GENOMIC DNA]</scope>
    <source>
        <strain evidence="3">CGMCC 4.1782</strain>
    </source>
</reference>
<evidence type="ECO:0000313" key="3">
    <source>
        <dbReference type="Proteomes" id="UP001597374"/>
    </source>
</evidence>
<dbReference type="PANTHER" id="PTHR43245:SF23">
    <property type="entry name" value="NAD(P)-BINDING DOMAIN-CONTAINING PROTEIN"/>
    <property type="match status" value="1"/>
</dbReference>
<dbReference type="InterPro" id="IPR036291">
    <property type="entry name" value="NAD(P)-bd_dom_sf"/>
</dbReference>
<dbReference type="SUPFAM" id="SSF51735">
    <property type="entry name" value="NAD(P)-binding Rossmann-fold domains"/>
    <property type="match status" value="1"/>
</dbReference>
<accession>A0ABW5CVZ0</accession>
<evidence type="ECO:0000313" key="2">
    <source>
        <dbReference type="EMBL" id="MFD2245465.1"/>
    </source>
</evidence>
<evidence type="ECO:0000259" key="1">
    <source>
        <dbReference type="Pfam" id="PF01370"/>
    </source>
</evidence>
<feature type="domain" description="NAD-dependent epimerase/dehydratase" evidence="1">
    <location>
        <begin position="3"/>
        <end position="229"/>
    </location>
</feature>
<proteinExistence type="predicted"/>
<dbReference type="InterPro" id="IPR001509">
    <property type="entry name" value="Epimerase_deHydtase"/>
</dbReference>
<keyword evidence="3" id="KW-1185">Reference proteome</keyword>
<dbReference type="InterPro" id="IPR050177">
    <property type="entry name" value="Lipid_A_modif_metabolic_enz"/>
</dbReference>
<sequence>MKILITGNMGYVGPGVVSQLRATYPQATIIGYDMAYFASCLTNAQFLPEAKLDQQLFGDVRTMPAEVLNGVDAVVHLAAISNDPMGTKFEDITLDVNYRSSIRIAEMAKAAGVKNYVFASSCSMYGAASEQAKTEDSELNPLTAYARSKVASEKELAPLAGDGFTVTCLRFATACGMSDRLRLDLVLNDFVAGAVSTGKINILSDGSPWRPLIHVKDMARAIEWAITREPSNGGEFLAVNAGSNEWNYQVKELAEAVAEVIPGTEVSVNLEAAPDKRSYRVNFDLFKSLAPNYQPQVTLIQAIQELRDGLTTMGFKDGNFRNSQYMRLMVLTSLQESEAINQQLQWNHSISKVSEQETKLETA</sequence>
<comment type="caution">
    <text evidence="2">The sequence shown here is derived from an EMBL/GenBank/DDBJ whole genome shotgun (WGS) entry which is preliminary data.</text>
</comment>
<dbReference type="Proteomes" id="UP001597374">
    <property type="component" value="Unassembled WGS sequence"/>
</dbReference>
<protein>
    <submittedName>
        <fullName evidence="2">NAD-dependent epimerase/dehydratase family protein</fullName>
    </submittedName>
</protein>
<dbReference type="RefSeq" id="WP_250429078.1">
    <property type="nucleotide sequence ID" value="NZ_JALPRR010000002.1"/>
</dbReference>